<dbReference type="GO" id="GO:0008932">
    <property type="term" value="F:lytic endotransglycosylase activity"/>
    <property type="evidence" value="ECO:0007669"/>
    <property type="project" value="UniProtKB-UniRule"/>
</dbReference>
<protein>
    <recommendedName>
        <fullName evidence="7">Endolytic murein transglycosylase</fullName>
        <ecNumber evidence="7">4.2.2.29</ecNumber>
    </recommendedName>
    <alternativeName>
        <fullName evidence="7">Peptidoglycan lytic transglycosylase</fullName>
    </alternativeName>
    <alternativeName>
        <fullName evidence="7">Peptidoglycan polymerization terminase</fullName>
    </alternativeName>
</protein>
<evidence type="ECO:0000256" key="6">
    <source>
        <dbReference type="ARBA" id="ARBA00023316"/>
    </source>
</evidence>
<comment type="function">
    <text evidence="7">Functions as a peptidoglycan terminase that cleaves nascent peptidoglycan strands endolytically to terminate their elongation.</text>
</comment>
<dbReference type="AlphaFoldDB" id="A0A149U0W5"/>
<evidence type="ECO:0000256" key="1">
    <source>
        <dbReference type="ARBA" id="ARBA00022475"/>
    </source>
</evidence>
<dbReference type="EC" id="4.2.2.29" evidence="7"/>
<dbReference type="HAMAP" id="MF_02065">
    <property type="entry name" value="MltG"/>
    <property type="match status" value="1"/>
</dbReference>
<dbReference type="PATRIC" id="fig|446692.4.peg.778"/>
<accession>A0A149U0W5</accession>
<keyword evidence="1 7" id="KW-1003">Cell membrane</keyword>
<organism evidence="8 9">
    <name type="scientific">Acetobacter senegalensis</name>
    <dbReference type="NCBI Taxonomy" id="446692"/>
    <lineage>
        <taxon>Bacteria</taxon>
        <taxon>Pseudomonadati</taxon>
        <taxon>Pseudomonadota</taxon>
        <taxon>Alphaproteobacteria</taxon>
        <taxon>Acetobacterales</taxon>
        <taxon>Acetobacteraceae</taxon>
        <taxon>Acetobacter</taxon>
    </lineage>
</organism>
<dbReference type="CDD" id="cd08010">
    <property type="entry name" value="MltG_like"/>
    <property type="match status" value="1"/>
</dbReference>
<dbReference type="PANTHER" id="PTHR30518:SF2">
    <property type="entry name" value="ENDOLYTIC MUREIN TRANSGLYCOSYLASE"/>
    <property type="match status" value="1"/>
</dbReference>
<dbReference type="Gene3D" id="3.30.160.60">
    <property type="entry name" value="Classic Zinc Finger"/>
    <property type="match status" value="1"/>
</dbReference>
<dbReference type="PANTHER" id="PTHR30518">
    <property type="entry name" value="ENDOLYTIC MUREIN TRANSGLYCOSYLASE"/>
    <property type="match status" value="1"/>
</dbReference>
<comment type="caution">
    <text evidence="8">The sequence shown here is derived from an EMBL/GenBank/DDBJ whole genome shotgun (WGS) entry which is preliminary data.</text>
</comment>
<comment type="catalytic activity">
    <reaction evidence="7">
        <text>a peptidoglycan chain = a peptidoglycan chain with N-acetyl-1,6-anhydromuramyl-[peptide] at the reducing end + a peptidoglycan chain with N-acetylglucosamine at the non-reducing end.</text>
        <dbReference type="EC" id="4.2.2.29"/>
    </reaction>
</comment>
<proteinExistence type="inferred from homology"/>
<dbReference type="Proteomes" id="UP000075360">
    <property type="component" value="Unassembled WGS sequence"/>
</dbReference>
<keyword evidence="5 7" id="KW-0456">Lyase</keyword>
<dbReference type="OrthoDB" id="9814591at2"/>
<dbReference type="EMBL" id="LHZU01000133">
    <property type="protein sequence ID" value="KXV59028.1"/>
    <property type="molecule type" value="Genomic_DNA"/>
</dbReference>
<evidence type="ECO:0000256" key="2">
    <source>
        <dbReference type="ARBA" id="ARBA00022692"/>
    </source>
</evidence>
<evidence type="ECO:0000256" key="3">
    <source>
        <dbReference type="ARBA" id="ARBA00022989"/>
    </source>
</evidence>
<dbReference type="GO" id="GO:0009252">
    <property type="term" value="P:peptidoglycan biosynthetic process"/>
    <property type="evidence" value="ECO:0007669"/>
    <property type="project" value="UniProtKB-UniRule"/>
</dbReference>
<dbReference type="Pfam" id="PF02618">
    <property type="entry name" value="YceG"/>
    <property type="match status" value="1"/>
</dbReference>
<comment type="similarity">
    <text evidence="7">Belongs to the transglycosylase MltG family.</text>
</comment>
<evidence type="ECO:0000313" key="9">
    <source>
        <dbReference type="Proteomes" id="UP000075360"/>
    </source>
</evidence>
<name>A0A149U0W5_9PROT</name>
<evidence type="ECO:0000313" key="8">
    <source>
        <dbReference type="EMBL" id="KXV59028.1"/>
    </source>
</evidence>
<dbReference type="NCBIfam" id="TIGR00247">
    <property type="entry name" value="endolytic transglycosylase MltG"/>
    <property type="match status" value="1"/>
</dbReference>
<dbReference type="InterPro" id="IPR003770">
    <property type="entry name" value="MLTG-like"/>
</dbReference>
<dbReference type="RefSeq" id="WP_061471769.1">
    <property type="nucleotide sequence ID" value="NZ_LHZU01000133.1"/>
</dbReference>
<dbReference type="GO" id="GO:0005886">
    <property type="term" value="C:plasma membrane"/>
    <property type="evidence" value="ECO:0007669"/>
    <property type="project" value="UniProtKB-UniRule"/>
</dbReference>
<feature type="site" description="Important for catalytic activity" evidence="7">
    <location>
        <position position="202"/>
    </location>
</feature>
<sequence>MRKFFFLLFLLLFFGVGGTGLKAWQDYHGSGPLAQDTDVVIPHGDYQSTIHTLQYAGVLKQGWWTERLALSAILLTRHDGQLHAAELHFPAFTSMEHAFWILRHGKPVLHKITIPEGLTAHQIQALVQAAPFLIGDTPLPQEGSILPETYSYLRNSSRSALMDRAHAAMVATVSKLWTGRQDTGLIADQRAFVTLASLVEKETALTSERPMVARVFLNRLEKGMRLQTDPTVIYALTNGSPPLGRPLTHTDLQISSPYNTYAVTGLPPGPICSPGLSSLQAVAHPATGEMLYFVANGEGGHNFAATLADHNRNVSLFRQKKEQPPISGPAPL</sequence>
<keyword evidence="2 7" id="KW-0812">Transmembrane</keyword>
<keyword evidence="7" id="KW-0997">Cell inner membrane</keyword>
<keyword evidence="6 7" id="KW-0961">Cell wall biogenesis/degradation</keyword>
<gene>
    <name evidence="7" type="primary">mltG</name>
    <name evidence="8" type="ORF">AD948_09965</name>
</gene>
<keyword evidence="4 7" id="KW-0472">Membrane</keyword>
<evidence type="ECO:0000256" key="5">
    <source>
        <dbReference type="ARBA" id="ARBA00023239"/>
    </source>
</evidence>
<evidence type="ECO:0000256" key="4">
    <source>
        <dbReference type="ARBA" id="ARBA00023136"/>
    </source>
</evidence>
<keyword evidence="3 7" id="KW-1133">Transmembrane helix</keyword>
<dbReference type="GO" id="GO:0071555">
    <property type="term" value="P:cell wall organization"/>
    <property type="evidence" value="ECO:0007669"/>
    <property type="project" value="UniProtKB-KW"/>
</dbReference>
<evidence type="ECO:0000256" key="7">
    <source>
        <dbReference type="HAMAP-Rule" id="MF_02065"/>
    </source>
</evidence>
<reference evidence="8 9" key="1">
    <citation type="submission" date="2015-06" db="EMBL/GenBank/DDBJ databases">
        <title>Improved classification and identification of acetic acid bacteria using matrix-assisted laser desorption/ionization time-of-flight mass spectrometry; Gluconobacter nephelii and Gluconobacter uchimurae are later heterotypic synonyms of Gluconobacter japonicus and Gluconobacter oxydans, respectively.</title>
        <authorList>
            <person name="Li L."/>
            <person name="Cleenwerck I."/>
            <person name="De Vuyst L."/>
            <person name="Vandamme P."/>
        </authorList>
    </citation>
    <scope>NUCLEOTIDE SEQUENCE [LARGE SCALE GENOMIC DNA]</scope>
    <source>
        <strain evidence="8 9">LMG 23690</strain>
    </source>
</reference>